<dbReference type="InterPro" id="IPR051329">
    <property type="entry name" value="NIR_SIR_4Fe-4S"/>
</dbReference>
<accession>A0A2P2BV49</accession>
<proteinExistence type="predicted"/>
<evidence type="ECO:0000256" key="4">
    <source>
        <dbReference type="ARBA" id="ARBA00023002"/>
    </source>
</evidence>
<dbReference type="SUPFAM" id="SSF55124">
    <property type="entry name" value="Nitrite/Sulfite reductase N-terminal domain-like"/>
    <property type="match status" value="2"/>
</dbReference>
<evidence type="ECO:0000256" key="3">
    <source>
        <dbReference type="ARBA" id="ARBA00022723"/>
    </source>
</evidence>
<dbReference type="GO" id="GO:0004783">
    <property type="term" value="F:sulfite reductase (NADPH) activity"/>
    <property type="evidence" value="ECO:0007669"/>
    <property type="project" value="UniProtKB-EC"/>
</dbReference>
<dbReference type="InterPro" id="IPR036136">
    <property type="entry name" value="Nit/Sulf_reduc_fer-like_dom_sf"/>
</dbReference>
<dbReference type="EMBL" id="LN650648">
    <property type="protein sequence ID" value="CEI74208.1"/>
    <property type="molecule type" value="Genomic_DNA"/>
</dbReference>
<name>A0A2P2BV49_9FIRM</name>
<dbReference type="EC" id="1.8.1.2" evidence="9"/>
<keyword evidence="2" id="KW-0349">Heme</keyword>
<keyword evidence="10" id="KW-1185">Reference proteome</keyword>
<dbReference type="InterPro" id="IPR006067">
    <property type="entry name" value="NO2/SO3_Rdtase_4Fe4S_dom"/>
</dbReference>
<dbReference type="SUPFAM" id="SSF56014">
    <property type="entry name" value="Nitrite and sulphite reductase 4Fe-4S domain-like"/>
    <property type="match status" value="2"/>
</dbReference>
<dbReference type="Pfam" id="PF01077">
    <property type="entry name" value="NIR_SIR"/>
    <property type="match status" value="1"/>
</dbReference>
<dbReference type="GO" id="GO:0020037">
    <property type="term" value="F:heme binding"/>
    <property type="evidence" value="ECO:0007669"/>
    <property type="project" value="InterPro"/>
</dbReference>
<feature type="domain" description="Nitrite/Sulfite reductase ferredoxin-like" evidence="8">
    <location>
        <begin position="301"/>
        <end position="364"/>
    </location>
</feature>
<dbReference type="InterPro" id="IPR045854">
    <property type="entry name" value="NO2/SO3_Rdtase_4Fe4S_sf"/>
</dbReference>
<sequence length="516" mass="57989">MEELRDILLNEIPEFREKGHKFVNGEISVNEFKHASGGMGVYAHRGGKEFMIRLRTASGVLDIEKLKYIYDCAKKYNLDKVHLTTRQAIQLHGLGIDEVCDIMEDGLKHGIYTRGGGGNFPRNVALSPLSGVEIGEAFDVTEYALKVNEYLMKDIYKYKLPRKLKVSFSNSSEDTANCTVQDLGFLAVKENGEEFFKLYIAGGIGKNPAKAVEYDELVPKSDVLYHVQAMIELFIAEGNYENRNKARTRYIVASMGEEEFLKCYKKHLKEVKERENLDLNIENKTCKKKGSKIDLQDIRLIPQKQEGLYSVYLHPIGGQLKLTDLEALINALESIEDLEIRLSMSEGVYFRNLNGEEAKNILELTKTMGGNTPIEQTSCCIGVPTCQIGIGESQGLLHSILDYFKKKNYTTNKLPRIHISGCTSSCGTHQIGIIGFGGKKKKIDGELKEAFTLYVGGVAKKDNVKLGEVYGDIASDKIPEFLYNLGLLLDEKNINFEEYLGSNVEEFKEFANKYIA</sequence>
<dbReference type="Gene3D" id="3.30.413.10">
    <property type="entry name" value="Sulfite Reductase Hemoprotein, domain 1"/>
    <property type="match status" value="2"/>
</dbReference>
<dbReference type="GO" id="GO:0051539">
    <property type="term" value="F:4 iron, 4 sulfur cluster binding"/>
    <property type="evidence" value="ECO:0007669"/>
    <property type="project" value="UniProtKB-KW"/>
</dbReference>
<dbReference type="Gene3D" id="3.90.480.10">
    <property type="entry name" value="Sulfite Reductase Hemoprotein,Domain 2"/>
    <property type="match status" value="1"/>
</dbReference>
<gene>
    <name evidence="9" type="ORF">FRIFI_2690</name>
</gene>
<dbReference type="RefSeq" id="WP_166506112.1">
    <property type="nucleotide sequence ID" value="NZ_LN650648.1"/>
</dbReference>
<dbReference type="Pfam" id="PF03460">
    <property type="entry name" value="NIR_SIR_ferr"/>
    <property type="match status" value="2"/>
</dbReference>
<evidence type="ECO:0000256" key="5">
    <source>
        <dbReference type="ARBA" id="ARBA00023004"/>
    </source>
</evidence>
<evidence type="ECO:0000259" key="8">
    <source>
        <dbReference type="Pfam" id="PF03460"/>
    </source>
</evidence>
<evidence type="ECO:0000256" key="2">
    <source>
        <dbReference type="ARBA" id="ARBA00022617"/>
    </source>
</evidence>
<dbReference type="PANTHER" id="PTHR32439">
    <property type="entry name" value="FERREDOXIN--NITRITE REDUCTASE, CHLOROPLASTIC"/>
    <property type="match status" value="1"/>
</dbReference>
<keyword evidence="6" id="KW-0411">Iron-sulfur</keyword>
<keyword evidence="4 9" id="KW-0560">Oxidoreductase</keyword>
<dbReference type="GO" id="GO:0046872">
    <property type="term" value="F:metal ion binding"/>
    <property type="evidence" value="ECO:0007669"/>
    <property type="project" value="UniProtKB-KW"/>
</dbReference>
<feature type="domain" description="Nitrite/sulphite reductase 4Fe-4S" evidence="7">
    <location>
        <begin position="118"/>
        <end position="270"/>
    </location>
</feature>
<protein>
    <submittedName>
        <fullName evidence="9">Ferredoxin-nitrite reductase</fullName>
        <ecNumber evidence="9">1.8.1.2</ecNumber>
    </submittedName>
</protein>
<dbReference type="PANTHER" id="PTHR32439:SF9">
    <property type="entry name" value="BLR3264 PROTEIN"/>
    <property type="match status" value="1"/>
</dbReference>
<evidence type="ECO:0000313" key="10">
    <source>
        <dbReference type="Proteomes" id="UP000245695"/>
    </source>
</evidence>
<dbReference type="Proteomes" id="UP000245695">
    <property type="component" value="Chromosome 1"/>
</dbReference>
<feature type="domain" description="Nitrite/Sulfite reductase ferredoxin-like" evidence="8">
    <location>
        <begin position="43"/>
        <end position="105"/>
    </location>
</feature>
<keyword evidence="3" id="KW-0479">Metal-binding</keyword>
<keyword evidence="5" id="KW-0408">Iron</keyword>
<dbReference type="KEGG" id="rhom:FRIFI_2690"/>
<reference evidence="9 10" key="1">
    <citation type="submission" date="2014-09" db="EMBL/GenBank/DDBJ databases">
        <authorList>
            <person name="Hornung B.V."/>
        </authorList>
    </citation>
    <scope>NUCLEOTIDE SEQUENCE [LARGE SCALE GENOMIC DNA]</scope>
    <source>
        <strain evidence="9 10">FRIFI</strain>
    </source>
</reference>
<evidence type="ECO:0000313" key="9">
    <source>
        <dbReference type="EMBL" id="CEI74208.1"/>
    </source>
</evidence>
<dbReference type="AlphaFoldDB" id="A0A2P2BV49"/>
<keyword evidence="1" id="KW-0004">4Fe-4S</keyword>
<evidence type="ECO:0000259" key="7">
    <source>
        <dbReference type="Pfam" id="PF01077"/>
    </source>
</evidence>
<organism evidence="9 10">
    <name type="scientific">Romboutsia hominis</name>
    <dbReference type="NCBI Taxonomy" id="1507512"/>
    <lineage>
        <taxon>Bacteria</taxon>
        <taxon>Bacillati</taxon>
        <taxon>Bacillota</taxon>
        <taxon>Clostridia</taxon>
        <taxon>Peptostreptococcales</taxon>
        <taxon>Peptostreptococcaceae</taxon>
        <taxon>Romboutsia</taxon>
    </lineage>
</organism>
<evidence type="ECO:0000256" key="1">
    <source>
        <dbReference type="ARBA" id="ARBA00022485"/>
    </source>
</evidence>
<dbReference type="InterPro" id="IPR005117">
    <property type="entry name" value="NiRdtase/SiRdtase_haem-b_fer"/>
</dbReference>
<evidence type="ECO:0000256" key="6">
    <source>
        <dbReference type="ARBA" id="ARBA00023014"/>
    </source>
</evidence>